<dbReference type="Proteomes" id="UP000233551">
    <property type="component" value="Unassembled WGS sequence"/>
</dbReference>
<protein>
    <submittedName>
        <fullName evidence="1">Uncharacterized protein</fullName>
    </submittedName>
</protein>
<keyword evidence="2" id="KW-1185">Reference proteome</keyword>
<organism evidence="1 2">
    <name type="scientific">Punica granatum</name>
    <name type="common">Pomegranate</name>
    <dbReference type="NCBI Taxonomy" id="22663"/>
    <lineage>
        <taxon>Eukaryota</taxon>
        <taxon>Viridiplantae</taxon>
        <taxon>Streptophyta</taxon>
        <taxon>Embryophyta</taxon>
        <taxon>Tracheophyta</taxon>
        <taxon>Spermatophyta</taxon>
        <taxon>Magnoliopsida</taxon>
        <taxon>eudicotyledons</taxon>
        <taxon>Gunneridae</taxon>
        <taxon>Pentapetalae</taxon>
        <taxon>rosids</taxon>
        <taxon>malvids</taxon>
        <taxon>Myrtales</taxon>
        <taxon>Lythraceae</taxon>
        <taxon>Punica</taxon>
    </lineage>
</organism>
<accession>A0A2I0IL24</accession>
<evidence type="ECO:0000313" key="1">
    <source>
        <dbReference type="EMBL" id="PKI44691.1"/>
    </source>
</evidence>
<comment type="caution">
    <text evidence="1">The sequence shown here is derived from an EMBL/GenBank/DDBJ whole genome shotgun (WGS) entry which is preliminary data.</text>
</comment>
<gene>
    <name evidence="1" type="ORF">CRG98_034918</name>
</gene>
<reference evidence="1 2" key="1">
    <citation type="submission" date="2017-11" db="EMBL/GenBank/DDBJ databases">
        <title>De-novo sequencing of pomegranate (Punica granatum L.) genome.</title>
        <authorList>
            <person name="Akparov Z."/>
            <person name="Amiraslanov A."/>
            <person name="Hajiyeva S."/>
            <person name="Abbasov M."/>
            <person name="Kaur K."/>
            <person name="Hamwieh A."/>
            <person name="Solovyev V."/>
            <person name="Salamov A."/>
            <person name="Braich B."/>
            <person name="Kosarev P."/>
            <person name="Mahmoud A."/>
            <person name="Hajiyev E."/>
            <person name="Babayeva S."/>
            <person name="Izzatullayeva V."/>
            <person name="Mammadov A."/>
            <person name="Mammadov A."/>
            <person name="Sharifova S."/>
            <person name="Ojaghi J."/>
            <person name="Eynullazada K."/>
            <person name="Bayramov B."/>
            <person name="Abdulazimova A."/>
            <person name="Shahmuradov I."/>
        </authorList>
    </citation>
    <scope>NUCLEOTIDE SEQUENCE [LARGE SCALE GENOMIC DNA]</scope>
    <source>
        <strain evidence="2">cv. AG2017</strain>
        <tissue evidence="1">Leaf</tissue>
    </source>
</reference>
<evidence type="ECO:0000313" key="2">
    <source>
        <dbReference type="Proteomes" id="UP000233551"/>
    </source>
</evidence>
<dbReference type="AlphaFoldDB" id="A0A2I0IL24"/>
<dbReference type="EMBL" id="PGOL01002849">
    <property type="protein sequence ID" value="PKI44691.1"/>
    <property type="molecule type" value="Genomic_DNA"/>
</dbReference>
<name>A0A2I0IL24_PUNGR</name>
<sequence>MICNSIGLPKGMLNPEVGEGLCKGPAIRQQGHLHKVIFGVPHEKIYNYLGIHLNTKRLDANIPSHAESFLVGPTLHN</sequence>
<proteinExistence type="predicted"/>